<dbReference type="InterPro" id="IPR038084">
    <property type="entry name" value="PduO/GlcC-like_sf"/>
</dbReference>
<evidence type="ECO:0000313" key="2">
    <source>
        <dbReference type="EMBL" id="BBC80641.1"/>
    </source>
</evidence>
<accession>A0A0D6NME5</accession>
<evidence type="ECO:0000313" key="5">
    <source>
        <dbReference type="Proteomes" id="UP000270034"/>
    </source>
</evidence>
<accession>A0A2Z5ZJF0</accession>
<evidence type="ECO:0000313" key="4">
    <source>
        <dbReference type="Proteomes" id="UP000032670"/>
    </source>
</evidence>
<gene>
    <name evidence="3" type="ORF">Abor_065_069</name>
    <name evidence="2" type="ORF">AcetOrient_orf03453</name>
</gene>
<dbReference type="Proteomes" id="UP000032670">
    <property type="component" value="Unassembled WGS sequence"/>
</dbReference>
<dbReference type="EMBL" id="BAMX01000055">
    <property type="protein sequence ID" value="GAN67252.1"/>
    <property type="molecule type" value="Genomic_DNA"/>
</dbReference>
<dbReference type="Pfam" id="PF03928">
    <property type="entry name" value="HbpS-like"/>
    <property type="match status" value="1"/>
</dbReference>
<name>A0A2Z5ZJF0_9PROT</name>
<keyword evidence="4" id="KW-1185">Reference proteome</keyword>
<reference evidence="2 5" key="2">
    <citation type="submission" date="2018-02" db="EMBL/GenBank/DDBJ databases">
        <title>Acetobacter orientalis genome.</title>
        <authorList>
            <person name="Nakashima N."/>
            <person name="Tamura T."/>
        </authorList>
    </citation>
    <scope>NUCLEOTIDE SEQUENCE [LARGE SCALE GENOMIC DNA]</scope>
    <source>
        <strain evidence="2 5">FAN1</strain>
    </source>
</reference>
<dbReference type="Proteomes" id="UP000270034">
    <property type="component" value="Chromosome"/>
</dbReference>
<evidence type="ECO:0000256" key="1">
    <source>
        <dbReference type="SAM" id="SignalP"/>
    </source>
</evidence>
<keyword evidence="1" id="KW-0732">Signal</keyword>
<dbReference type="STRING" id="1231341.Abor_065_069"/>
<feature type="chain" id="PRO_5044073109" evidence="1">
    <location>
        <begin position="36"/>
        <end position="176"/>
    </location>
</feature>
<evidence type="ECO:0000313" key="3">
    <source>
        <dbReference type="EMBL" id="GAN67252.1"/>
    </source>
</evidence>
<sequence length="176" mass="18083">MHLHRSGKSTRRTRHMSFVASIAVAVMAASLPLVAAQAASIELPTRAVLPFALAQKIADAAIQKAKAIPAAGVIAIVDDAGEVILQIRMDNAFMRASSGLAPEKARSAVMFHRSTATLEAAVAGPRPALVTAPGFVMLKGGEPIVINGHLVGGVGVSVDTPDHDEDIAQAGLAAIK</sequence>
<organism evidence="2 5">
    <name type="scientific">Acetobacter orientalis</name>
    <dbReference type="NCBI Taxonomy" id="146474"/>
    <lineage>
        <taxon>Bacteria</taxon>
        <taxon>Pseudomonadati</taxon>
        <taxon>Pseudomonadota</taxon>
        <taxon>Alphaproteobacteria</taxon>
        <taxon>Acetobacterales</taxon>
        <taxon>Acetobacteraceae</taxon>
        <taxon>Acetobacter</taxon>
    </lineage>
</organism>
<feature type="signal peptide" evidence="1">
    <location>
        <begin position="1"/>
        <end position="35"/>
    </location>
</feature>
<dbReference type="InterPro" id="IPR052517">
    <property type="entry name" value="GlcG_carb_metab_protein"/>
</dbReference>
<dbReference type="SUPFAM" id="SSF143744">
    <property type="entry name" value="GlcG-like"/>
    <property type="match status" value="1"/>
</dbReference>
<dbReference type="PANTHER" id="PTHR34309:SF1">
    <property type="entry name" value="PROTEIN GLCG"/>
    <property type="match status" value="1"/>
</dbReference>
<dbReference type="AlphaFoldDB" id="A0A2Z5ZJF0"/>
<dbReference type="GeneID" id="76205394"/>
<dbReference type="EMBL" id="AP018515">
    <property type="protein sequence ID" value="BBC80641.1"/>
    <property type="molecule type" value="Genomic_DNA"/>
</dbReference>
<proteinExistence type="predicted"/>
<dbReference type="KEGG" id="aot:AcetOri_orf03453"/>
<dbReference type="PANTHER" id="PTHR34309">
    <property type="entry name" value="SLR1406 PROTEIN"/>
    <property type="match status" value="1"/>
</dbReference>
<reference evidence="3 4" key="1">
    <citation type="submission" date="2012-11" db="EMBL/GenBank/DDBJ databases">
        <title>Whole genome sequence of Acetobacter orientalis 21F-2.</title>
        <authorList>
            <person name="Azuma Y."/>
            <person name="Higashiura N."/>
            <person name="Hirakawa H."/>
            <person name="Matsushita K."/>
        </authorList>
    </citation>
    <scope>NUCLEOTIDE SEQUENCE [LARGE SCALE GENOMIC DNA]</scope>
    <source>
        <strain evidence="3 4">21F-2</strain>
    </source>
</reference>
<dbReference type="RefSeq" id="WP_197719536.1">
    <property type="nucleotide sequence ID" value="NZ_BAMX01000055.1"/>
</dbReference>
<dbReference type="Gene3D" id="3.30.450.150">
    <property type="entry name" value="Haem-degrading domain"/>
    <property type="match status" value="1"/>
</dbReference>
<dbReference type="InterPro" id="IPR005624">
    <property type="entry name" value="PduO/GlcC-like"/>
</dbReference>
<protein>
    <submittedName>
        <fullName evidence="2">GlcG protein</fullName>
    </submittedName>
</protein>